<evidence type="ECO:0000256" key="3">
    <source>
        <dbReference type="ARBA" id="ARBA00008242"/>
    </source>
</evidence>
<dbReference type="GO" id="GO:0017118">
    <property type="term" value="F:lipoyltransferase activity"/>
    <property type="evidence" value="ECO:0007669"/>
    <property type="project" value="TreeGrafter"/>
</dbReference>
<comment type="subcellular location">
    <subcellularLocation>
        <location evidence="1">Mitochondrion</location>
    </subcellularLocation>
</comment>
<dbReference type="HOGENOM" id="CLU_022986_0_1_1"/>
<evidence type="ECO:0000256" key="13">
    <source>
        <dbReference type="ARBA" id="ARBA00077230"/>
    </source>
</evidence>
<gene>
    <name evidence="19" type="primary">LIPT1</name>
</gene>
<organism evidence="19 20">
    <name type="scientific">Ficedula albicollis</name>
    <name type="common">Collared flycatcher</name>
    <name type="synonym">Muscicapa albicollis</name>
    <dbReference type="NCBI Taxonomy" id="59894"/>
    <lineage>
        <taxon>Eukaryota</taxon>
        <taxon>Metazoa</taxon>
        <taxon>Chordata</taxon>
        <taxon>Craniata</taxon>
        <taxon>Vertebrata</taxon>
        <taxon>Euteleostomi</taxon>
        <taxon>Archelosauria</taxon>
        <taxon>Archosauria</taxon>
        <taxon>Dinosauria</taxon>
        <taxon>Saurischia</taxon>
        <taxon>Theropoda</taxon>
        <taxon>Coelurosauria</taxon>
        <taxon>Aves</taxon>
        <taxon>Neognathae</taxon>
        <taxon>Neoaves</taxon>
        <taxon>Telluraves</taxon>
        <taxon>Australaves</taxon>
        <taxon>Passeriformes</taxon>
        <taxon>Muscicapidae</taxon>
        <taxon>Ficedula</taxon>
    </lineage>
</organism>
<keyword evidence="7" id="KW-0012">Acyltransferase</keyword>
<comment type="catalytic activity">
    <reaction evidence="8">
        <text>N(6)-[(R)-lipoyl]-L-lysyl-[glycine-cleavage complex H protein] + L-lysyl-[lipoyl-carrier protein] = L-lysyl-[glycine-cleavage complex H protein] + N(6)-[(R)-lipoyl]-L-lysyl-[lipoyl-carrier protein]</text>
        <dbReference type="Rhea" id="RHEA:16413"/>
        <dbReference type="Rhea" id="RHEA-COMP:10494"/>
        <dbReference type="Rhea" id="RHEA-COMP:10500"/>
        <dbReference type="Rhea" id="RHEA-COMP:10501"/>
        <dbReference type="Rhea" id="RHEA-COMP:10502"/>
        <dbReference type="ChEBI" id="CHEBI:29969"/>
        <dbReference type="ChEBI" id="CHEBI:83099"/>
        <dbReference type="EC" id="2.3.1.200"/>
    </reaction>
    <physiologicalReaction direction="left-to-right" evidence="8">
        <dbReference type="Rhea" id="RHEA:16414"/>
    </physiologicalReaction>
</comment>
<dbReference type="FunFam" id="3.30.930.10:FF:000045">
    <property type="entry name" value="lipoyltransferase 1, mitochondrial"/>
    <property type="match status" value="1"/>
</dbReference>
<dbReference type="AlphaFoldDB" id="U3JMV3"/>
<dbReference type="Gene3D" id="3.30.390.50">
    <property type="entry name" value="CO dehydrogenase flavoprotein, C-terminal domain"/>
    <property type="match status" value="1"/>
</dbReference>
<evidence type="ECO:0000313" key="20">
    <source>
        <dbReference type="Proteomes" id="UP000016665"/>
    </source>
</evidence>
<feature type="region of interest" description="Disordered" evidence="17">
    <location>
        <begin position="1"/>
        <end position="107"/>
    </location>
</feature>
<dbReference type="Proteomes" id="UP000016665">
    <property type="component" value="Chromosome 1"/>
</dbReference>
<dbReference type="PANTHER" id="PTHR12561:SF3">
    <property type="entry name" value="LIPOYLTRANSFERASE 1, MITOCHONDRIAL"/>
    <property type="match status" value="1"/>
</dbReference>
<dbReference type="GO" id="GO:0009249">
    <property type="term" value="P:protein lipoylation"/>
    <property type="evidence" value="ECO:0007669"/>
    <property type="project" value="Ensembl"/>
</dbReference>
<evidence type="ECO:0000256" key="14">
    <source>
        <dbReference type="ARBA" id="ARBA00079837"/>
    </source>
</evidence>
<dbReference type="STRING" id="59894.ENSFALP00000004107"/>
<dbReference type="SUPFAM" id="SSF55681">
    <property type="entry name" value="Class II aaRS and biotin synthetases"/>
    <property type="match status" value="1"/>
</dbReference>
<evidence type="ECO:0000313" key="19">
    <source>
        <dbReference type="Ensembl" id="ENSFALP00000004107.2"/>
    </source>
</evidence>
<evidence type="ECO:0000259" key="18">
    <source>
        <dbReference type="PROSITE" id="PS51733"/>
    </source>
</evidence>
<dbReference type="NCBIfam" id="TIGR00545">
    <property type="entry name" value="lipoyltrans"/>
    <property type="match status" value="1"/>
</dbReference>
<proteinExistence type="inferred from homology"/>
<dbReference type="Pfam" id="PF21948">
    <property type="entry name" value="LplA-B_cat"/>
    <property type="match status" value="1"/>
</dbReference>
<evidence type="ECO:0000256" key="11">
    <source>
        <dbReference type="ARBA" id="ARBA00066356"/>
    </source>
</evidence>
<dbReference type="PANTHER" id="PTHR12561">
    <property type="entry name" value="LIPOATE-PROTEIN LIGASE"/>
    <property type="match status" value="1"/>
</dbReference>
<reference evidence="19 20" key="1">
    <citation type="journal article" date="2012" name="Nature">
        <title>The genomic landscape of species divergence in Ficedula flycatchers.</title>
        <authorList>
            <person name="Ellegren H."/>
            <person name="Smeds L."/>
            <person name="Burri R."/>
            <person name="Olason P.I."/>
            <person name="Backstrom N."/>
            <person name="Kawakami T."/>
            <person name="Kunstner A."/>
            <person name="Makinen H."/>
            <person name="Nadachowska-Brzyska K."/>
            <person name="Qvarnstrom A."/>
            <person name="Uebbing S."/>
            <person name="Wolf J.B."/>
        </authorList>
    </citation>
    <scope>NUCLEOTIDE SEQUENCE [LARGE SCALE GENOMIC DNA]</scope>
</reference>
<sequence length="555" mass="60825">MSHCGPFQREQFCDSVTRPSLLSPAPSFARRRACAGTGGTLDSRSARTAHSPTTPQPSPAARRAQRPPPAPLTREAENAPEAAGSGEPTGTRTGGGRAPLPAAPGTARSSCSEAPGCPESCRQGLSGIAGGAPRLGPACCCGKSMSASCPPLIRHFSSVTGAPAAFSVSGAGIPSICCPVIKNMVLQSLKNCLWLSCVLRTPKACFWSTASGGLIIQSVSNDVYQNLAVEDWIHDHMDLEKQHVLFLWRNSPAVVIGRHQNPWQECNLRLLRQKNIKLARRRSGGGTVYHDLGNINLTFFTTRKKYERMENLKLIVKALKALRPQLDVHVTDRYDILLDRQYKISGTAAKLGRTSAYHHCTLLCNADKFVLSSVLRSPYKGLKSNATPSVPASVKNLFEEDPSLTSEILLDAIAKEYAVQHQMDHHITLINPADETLLPGISNKAKELQTWEWVYGKTPKFSVSTCLNMAYKDSVVDVKVNMDVKHGRIEVCNIDLPEQWLPPRLYSELVKGLIGSKFCPNETTTLVTTLLRVCPQDDELHSRWNLLCENMIRLM</sequence>
<dbReference type="UniPathway" id="UPA00537">
    <property type="reaction ID" value="UER00595"/>
</dbReference>
<keyword evidence="5" id="KW-0809">Transit peptide</keyword>
<name>U3JMV3_FICAL</name>
<evidence type="ECO:0000256" key="5">
    <source>
        <dbReference type="ARBA" id="ARBA00022946"/>
    </source>
</evidence>
<dbReference type="GO" id="GO:0005739">
    <property type="term" value="C:mitochondrion"/>
    <property type="evidence" value="ECO:0007669"/>
    <property type="project" value="UniProtKB-SubCell"/>
</dbReference>
<feature type="compositionally biased region" description="Low complexity" evidence="17">
    <location>
        <begin position="98"/>
        <end position="107"/>
    </location>
</feature>
<comment type="pathway">
    <text evidence="2">Protein modification; protein lipoylation via exogenous pathway; protein N(6)-(lipoyl)lysine from lipoate: step 2/2.</text>
</comment>
<evidence type="ECO:0000256" key="17">
    <source>
        <dbReference type="SAM" id="MobiDB-lite"/>
    </source>
</evidence>
<evidence type="ECO:0000256" key="12">
    <source>
        <dbReference type="ARBA" id="ARBA00071354"/>
    </source>
</evidence>
<dbReference type="GeneTree" id="ENSGT00390000008846"/>
<dbReference type="Gene3D" id="3.30.930.10">
    <property type="entry name" value="Bira Bifunctional Protein, Domain 2"/>
    <property type="match status" value="1"/>
</dbReference>
<evidence type="ECO:0000256" key="7">
    <source>
        <dbReference type="ARBA" id="ARBA00023315"/>
    </source>
</evidence>
<dbReference type="InterPro" id="IPR004143">
    <property type="entry name" value="BPL_LPL_catalytic"/>
</dbReference>
<evidence type="ECO:0000256" key="8">
    <source>
        <dbReference type="ARBA" id="ARBA00051275"/>
    </source>
</evidence>
<keyword evidence="4" id="KW-0808">Transferase</keyword>
<dbReference type="InterPro" id="IPR004562">
    <property type="entry name" value="LipoylTrfase_LipoateP_Ligase"/>
</dbReference>
<protein>
    <recommendedName>
        <fullName evidence="12">Lipoyl amidotransferase LIPT1, mitochondrial</fullName>
        <ecNumber evidence="11">2.3.1.200</ecNumber>
    </recommendedName>
    <alternativeName>
        <fullName evidence="15">Lipoate biosynthesis protein</fullName>
    </alternativeName>
    <alternativeName>
        <fullName evidence="13">Lipoate-protein ligase</fullName>
    </alternativeName>
    <alternativeName>
        <fullName evidence="16">Lipoyl ligase</fullName>
    </alternativeName>
    <alternativeName>
        <fullName evidence="14">Lipoyltransferase 1</fullName>
    </alternativeName>
</protein>
<comment type="catalytic activity">
    <reaction evidence="9">
        <text>(R)-lipoyl-5'-AMP + L-lysyl-[lipoyl-carrier protein] = N(6)-[(R)-lipoyl]-L-lysyl-[lipoyl-carrier protein] + AMP + 2 H(+)</text>
        <dbReference type="Rhea" id="RHEA:20473"/>
        <dbReference type="Rhea" id="RHEA-COMP:10500"/>
        <dbReference type="Rhea" id="RHEA-COMP:10502"/>
        <dbReference type="ChEBI" id="CHEBI:15378"/>
        <dbReference type="ChEBI" id="CHEBI:29969"/>
        <dbReference type="ChEBI" id="CHEBI:83091"/>
        <dbReference type="ChEBI" id="CHEBI:83099"/>
        <dbReference type="ChEBI" id="CHEBI:456215"/>
    </reaction>
</comment>
<dbReference type="CDD" id="cd16443">
    <property type="entry name" value="LplA"/>
    <property type="match status" value="1"/>
</dbReference>
<dbReference type="EC" id="2.3.1.200" evidence="11"/>
<dbReference type="FunFam" id="3.30.390.50:FF:000005">
    <property type="entry name" value="Lipoyltransferase 1, mitochondrial"/>
    <property type="match status" value="1"/>
</dbReference>
<evidence type="ECO:0000256" key="16">
    <source>
        <dbReference type="ARBA" id="ARBA00083292"/>
    </source>
</evidence>
<evidence type="ECO:0000256" key="9">
    <source>
        <dbReference type="ARBA" id="ARBA00052428"/>
    </source>
</evidence>
<feature type="compositionally biased region" description="Polar residues" evidence="17">
    <location>
        <begin position="40"/>
        <end position="50"/>
    </location>
</feature>
<dbReference type="Ensembl" id="ENSFALT00000004126.2">
    <property type="protein sequence ID" value="ENSFALP00000004107.2"/>
    <property type="gene ID" value="ENSFALG00000003944.2"/>
</dbReference>
<dbReference type="GO" id="GO:0016410">
    <property type="term" value="F:N-acyltransferase activity"/>
    <property type="evidence" value="ECO:0007669"/>
    <property type="project" value="Ensembl"/>
</dbReference>
<feature type="domain" description="BPL/LPL catalytic" evidence="18">
    <location>
        <begin position="239"/>
        <end position="425"/>
    </location>
</feature>
<evidence type="ECO:0000256" key="1">
    <source>
        <dbReference type="ARBA" id="ARBA00004173"/>
    </source>
</evidence>
<evidence type="ECO:0000256" key="2">
    <source>
        <dbReference type="ARBA" id="ARBA00005085"/>
    </source>
</evidence>
<keyword evidence="20" id="KW-1185">Reference proteome</keyword>
<evidence type="ECO:0000256" key="15">
    <source>
        <dbReference type="ARBA" id="ARBA00081636"/>
    </source>
</evidence>
<reference evidence="19" key="2">
    <citation type="submission" date="2025-08" db="UniProtKB">
        <authorList>
            <consortium name="Ensembl"/>
        </authorList>
    </citation>
    <scope>IDENTIFICATION</scope>
</reference>
<comment type="similarity">
    <text evidence="3">Belongs to the LplA family.</text>
</comment>
<accession>U3JMV3</accession>
<evidence type="ECO:0000256" key="4">
    <source>
        <dbReference type="ARBA" id="ARBA00022679"/>
    </source>
</evidence>
<dbReference type="eggNOG" id="KOG3159">
    <property type="taxonomic scope" value="Eukaryota"/>
</dbReference>
<dbReference type="InterPro" id="IPR045864">
    <property type="entry name" value="aa-tRNA-synth_II/BPL/LPL"/>
</dbReference>
<reference evidence="19" key="3">
    <citation type="submission" date="2025-09" db="UniProtKB">
        <authorList>
            <consortium name="Ensembl"/>
        </authorList>
    </citation>
    <scope>IDENTIFICATION</scope>
</reference>
<keyword evidence="6" id="KW-0496">Mitochondrion</keyword>
<evidence type="ECO:0000256" key="6">
    <source>
        <dbReference type="ARBA" id="ARBA00023128"/>
    </source>
</evidence>
<comment type="function">
    <text evidence="10">Lipoyl amidotransferase that catalyzes the transfer of lipoyl moieties from lipoyl-protein H of the glycine cleavage system (lipoyl-GCSH) to E2 subunits of the pyruvate dehydrogenase complex (PDCE2). Unable to catalyze the transfer of octanoyl from octanoyl-GCSH to PDCE2. In vitro, it is also able to catalyze the transfer of the lipoyl group from lipoyl-AMP to the specific lysine residue of lipoyl domains of lipoate-dependent enzymes but this reaction may not be physiologically relevant.</text>
</comment>
<evidence type="ECO:0000256" key="10">
    <source>
        <dbReference type="ARBA" id="ARBA00055110"/>
    </source>
</evidence>
<dbReference type="PROSITE" id="PS51733">
    <property type="entry name" value="BPL_LPL_CATALYTIC"/>
    <property type="match status" value="1"/>
</dbReference>